<evidence type="ECO:0000256" key="2">
    <source>
        <dbReference type="HAMAP-Rule" id="MF_00048"/>
    </source>
</evidence>
<protein>
    <recommendedName>
        <fullName evidence="2">UPF0102 protein HZA61_08155</fullName>
    </recommendedName>
</protein>
<reference evidence="3" key="1">
    <citation type="submission" date="2020-07" db="EMBL/GenBank/DDBJ databases">
        <title>Huge and variable diversity of episymbiotic CPR bacteria and DPANN archaea in groundwater ecosystems.</title>
        <authorList>
            <person name="He C.Y."/>
            <person name="Keren R."/>
            <person name="Whittaker M."/>
            <person name="Farag I.F."/>
            <person name="Doudna J."/>
            <person name="Cate J.H.D."/>
            <person name="Banfield J.F."/>
        </authorList>
    </citation>
    <scope>NUCLEOTIDE SEQUENCE</scope>
    <source>
        <strain evidence="3">NC_groundwater_1813_Pr3_B-0.1um_71_17</strain>
    </source>
</reference>
<dbReference type="Pfam" id="PF02021">
    <property type="entry name" value="UPF0102"/>
    <property type="match status" value="1"/>
</dbReference>
<dbReference type="Gene3D" id="3.40.1350.10">
    <property type="match status" value="1"/>
</dbReference>
<evidence type="ECO:0000313" key="4">
    <source>
        <dbReference type="Proteomes" id="UP000696931"/>
    </source>
</evidence>
<dbReference type="SUPFAM" id="SSF52980">
    <property type="entry name" value="Restriction endonuclease-like"/>
    <property type="match status" value="1"/>
</dbReference>
<comment type="caution">
    <text evidence="3">The sequence shown here is derived from an EMBL/GenBank/DDBJ whole genome shotgun (WGS) entry which is preliminary data.</text>
</comment>
<dbReference type="EMBL" id="JACRIW010000054">
    <property type="protein sequence ID" value="MBI5169444.1"/>
    <property type="molecule type" value="Genomic_DNA"/>
</dbReference>
<dbReference type="GO" id="GO:0003676">
    <property type="term" value="F:nucleic acid binding"/>
    <property type="evidence" value="ECO:0007669"/>
    <property type="project" value="InterPro"/>
</dbReference>
<accession>A0A933SBU3</accession>
<evidence type="ECO:0000256" key="1">
    <source>
        <dbReference type="ARBA" id="ARBA00006738"/>
    </source>
</evidence>
<gene>
    <name evidence="3" type="ORF">HZA61_08155</name>
</gene>
<evidence type="ECO:0000313" key="3">
    <source>
        <dbReference type="EMBL" id="MBI5169444.1"/>
    </source>
</evidence>
<dbReference type="Proteomes" id="UP000696931">
    <property type="component" value="Unassembled WGS sequence"/>
</dbReference>
<dbReference type="InterPro" id="IPR011335">
    <property type="entry name" value="Restrct_endonuc-II-like"/>
</dbReference>
<comment type="similarity">
    <text evidence="1 2">Belongs to the UPF0102 family.</text>
</comment>
<organism evidence="3 4">
    <name type="scientific">Eiseniibacteriota bacterium</name>
    <dbReference type="NCBI Taxonomy" id="2212470"/>
    <lineage>
        <taxon>Bacteria</taxon>
        <taxon>Candidatus Eiseniibacteriota</taxon>
    </lineage>
</organism>
<dbReference type="InterPro" id="IPR003509">
    <property type="entry name" value="UPF0102_YraN-like"/>
</dbReference>
<dbReference type="AlphaFoldDB" id="A0A933SBU3"/>
<dbReference type="PANTHER" id="PTHR34039">
    <property type="entry name" value="UPF0102 PROTEIN YRAN"/>
    <property type="match status" value="1"/>
</dbReference>
<dbReference type="HAMAP" id="MF_00048">
    <property type="entry name" value="UPF0102"/>
    <property type="match status" value="1"/>
</dbReference>
<proteinExistence type="inferred from homology"/>
<dbReference type="PANTHER" id="PTHR34039:SF1">
    <property type="entry name" value="UPF0102 PROTEIN YRAN"/>
    <property type="match status" value="1"/>
</dbReference>
<name>A0A933SBU3_UNCEI</name>
<dbReference type="InterPro" id="IPR011856">
    <property type="entry name" value="tRNA_endonuc-like_dom_sf"/>
</dbReference>
<sequence length="116" mass="12519">MGFAQDRGRAAEAMAASYLELMGCRVVARNARLGGVEVDLVVDDLGVTVIAEVRMRARGDYGGAALTVDHRKQQRLVRAALALEQQGARRVRVDVVAVDITPDGATLTHYRNAVTE</sequence>